<evidence type="ECO:0000313" key="10">
    <source>
        <dbReference type="Proteomes" id="UP001058682"/>
    </source>
</evidence>
<evidence type="ECO:0000256" key="3">
    <source>
        <dbReference type="ARBA" id="ARBA00022475"/>
    </source>
</evidence>
<dbReference type="GO" id="GO:0005886">
    <property type="term" value="C:plasma membrane"/>
    <property type="evidence" value="ECO:0007669"/>
    <property type="project" value="UniProtKB-SubCell"/>
</dbReference>
<dbReference type="InterPro" id="IPR032818">
    <property type="entry name" value="DedA-like"/>
</dbReference>
<reference evidence="9" key="1">
    <citation type="submission" date="2019-04" db="EMBL/GenBank/DDBJ databases">
        <title>Whole genome sequencing of oral phylogroup 2 treponemes.</title>
        <authorList>
            <person name="Chan Y."/>
            <person name="Zeng H.H."/>
            <person name="Yu X.L."/>
            <person name="Leung W.K."/>
            <person name="Watt R.M."/>
        </authorList>
    </citation>
    <scope>NUCLEOTIDE SEQUENCE</scope>
    <source>
        <strain evidence="9">OMZ 835</strain>
    </source>
</reference>
<gene>
    <name evidence="9" type="ORF">E4N74_03540</name>
</gene>
<evidence type="ECO:0000256" key="1">
    <source>
        <dbReference type="ARBA" id="ARBA00004651"/>
    </source>
</evidence>
<evidence type="ECO:0000259" key="8">
    <source>
        <dbReference type="Pfam" id="PF09335"/>
    </source>
</evidence>
<accession>A0AAE9SL08</accession>
<dbReference type="RefSeq" id="WP_255818895.1">
    <property type="nucleotide sequence ID" value="NZ_CP038804.1"/>
</dbReference>
<dbReference type="Pfam" id="PF09335">
    <property type="entry name" value="VTT_dom"/>
    <property type="match status" value="1"/>
</dbReference>
<feature type="transmembrane region" description="Helical" evidence="7">
    <location>
        <begin position="169"/>
        <end position="190"/>
    </location>
</feature>
<evidence type="ECO:0000256" key="4">
    <source>
        <dbReference type="ARBA" id="ARBA00022692"/>
    </source>
</evidence>
<keyword evidence="6 7" id="KW-0472">Membrane</keyword>
<comment type="subcellular location">
    <subcellularLocation>
        <location evidence="1 7">Cell membrane</location>
        <topology evidence="1 7">Multi-pass membrane protein</topology>
    </subcellularLocation>
</comment>
<evidence type="ECO:0000256" key="2">
    <source>
        <dbReference type="ARBA" id="ARBA00010792"/>
    </source>
</evidence>
<name>A0AAE9SL08_9SPIR</name>
<protein>
    <submittedName>
        <fullName evidence="9">DedA family protein</fullName>
    </submittedName>
</protein>
<feature type="transmembrane region" description="Helical" evidence="7">
    <location>
        <begin position="140"/>
        <end position="163"/>
    </location>
</feature>
<dbReference type="Proteomes" id="UP001058682">
    <property type="component" value="Chromosome"/>
</dbReference>
<feature type="transmembrane region" description="Helical" evidence="7">
    <location>
        <begin position="53"/>
        <end position="74"/>
    </location>
</feature>
<feature type="domain" description="VTT" evidence="8">
    <location>
        <begin position="56"/>
        <end position="160"/>
    </location>
</feature>
<proteinExistence type="inferred from homology"/>
<sequence>MLTAFLNWIGNYITYFPLVAFIGLLLGGLNIPISEDVLVAMSALLSQGEKASIPHFLSALYAGAIISDCMVYFWGRLIAKGTISIRLFSKIITKENTYRLLKALQKHGIFTYIVCRFIPFGVRNAVSMTSGFVKYPFYKFLIYDSIAAICNITVLYSLVYFFGSKGGDFMKIFGIVMFVLFLAAGAYLVTSGKLFKFADKKLEKEKK</sequence>
<evidence type="ECO:0000256" key="5">
    <source>
        <dbReference type="ARBA" id="ARBA00022989"/>
    </source>
</evidence>
<evidence type="ECO:0000313" key="9">
    <source>
        <dbReference type="EMBL" id="UTY33184.1"/>
    </source>
</evidence>
<keyword evidence="4 7" id="KW-0812">Transmembrane</keyword>
<comment type="similarity">
    <text evidence="2 7">Belongs to the DedA family.</text>
</comment>
<evidence type="ECO:0000256" key="6">
    <source>
        <dbReference type="ARBA" id="ARBA00023136"/>
    </source>
</evidence>
<dbReference type="PANTHER" id="PTHR30353:SF15">
    <property type="entry name" value="INNER MEMBRANE PROTEIN YABI"/>
    <property type="match status" value="1"/>
</dbReference>
<dbReference type="EMBL" id="CP038804">
    <property type="protein sequence ID" value="UTY33184.1"/>
    <property type="molecule type" value="Genomic_DNA"/>
</dbReference>
<feature type="transmembrane region" description="Helical" evidence="7">
    <location>
        <begin position="12"/>
        <end position="33"/>
    </location>
</feature>
<dbReference type="PANTHER" id="PTHR30353">
    <property type="entry name" value="INNER MEMBRANE PROTEIN DEDA-RELATED"/>
    <property type="match status" value="1"/>
</dbReference>
<dbReference type="AlphaFoldDB" id="A0AAE9SL08"/>
<organism evidence="9 10">
    <name type="scientific">Treponema putidum</name>
    <dbReference type="NCBI Taxonomy" id="221027"/>
    <lineage>
        <taxon>Bacteria</taxon>
        <taxon>Pseudomonadati</taxon>
        <taxon>Spirochaetota</taxon>
        <taxon>Spirochaetia</taxon>
        <taxon>Spirochaetales</taxon>
        <taxon>Treponemataceae</taxon>
        <taxon>Treponema</taxon>
    </lineage>
</organism>
<evidence type="ECO:0000256" key="7">
    <source>
        <dbReference type="RuleBase" id="RU367016"/>
    </source>
</evidence>
<keyword evidence="5 7" id="KW-1133">Transmembrane helix</keyword>
<dbReference type="InterPro" id="IPR032816">
    <property type="entry name" value="VTT_dom"/>
</dbReference>
<keyword evidence="3 7" id="KW-1003">Cell membrane</keyword>